<feature type="region of interest" description="Disordered" evidence="1">
    <location>
        <begin position="1"/>
        <end position="28"/>
    </location>
</feature>
<proteinExistence type="predicted"/>
<dbReference type="EMBL" id="BOQN01000119">
    <property type="protein sequence ID" value="GIM96477.1"/>
    <property type="molecule type" value="Genomic_DNA"/>
</dbReference>
<dbReference type="RefSeq" id="WP_213012154.1">
    <property type="nucleotide sequence ID" value="NZ_BOQN01000119.1"/>
</dbReference>
<accession>A0A920BP42</accession>
<evidence type="ECO:0000256" key="1">
    <source>
        <dbReference type="SAM" id="MobiDB-lite"/>
    </source>
</evidence>
<sequence>MHFVRSEAEPPTPEQMQEWQRRISPPENELPAGAGITVLLSKTEDTAVGISQVEVYSTGFRFTLDVRLRASRPEIANGGLFALVSGHGHPRVQVPAEDRLLFGIEYADGGRASILDDFHTRGPGASSPLTLMRHGGGSSGDLSANQTYWVSPLPPAGPVTFVLAWPAFGIAESRTEVDGSVIRAAADRSYLLWPPQPPVEQTPPPPPPRPSTGWFADPPA</sequence>
<keyword evidence="3" id="KW-1185">Reference proteome</keyword>
<evidence type="ECO:0000313" key="3">
    <source>
        <dbReference type="Proteomes" id="UP000677082"/>
    </source>
</evidence>
<dbReference type="AlphaFoldDB" id="A0A920BP42"/>
<feature type="compositionally biased region" description="Pro residues" evidence="1">
    <location>
        <begin position="194"/>
        <end position="210"/>
    </location>
</feature>
<dbReference type="Proteomes" id="UP000677082">
    <property type="component" value="Unassembled WGS sequence"/>
</dbReference>
<gene>
    <name evidence="2" type="ORF">Ato02nite_082700</name>
</gene>
<reference evidence="2 3" key="1">
    <citation type="submission" date="2021-03" db="EMBL/GenBank/DDBJ databases">
        <title>Whole genome shotgun sequence of Actinoplanes toevensis NBRC 105298.</title>
        <authorList>
            <person name="Komaki H."/>
            <person name="Tamura T."/>
        </authorList>
    </citation>
    <scope>NUCLEOTIDE SEQUENCE [LARGE SCALE GENOMIC DNA]</scope>
    <source>
        <strain evidence="2 3">NBRC 105298</strain>
    </source>
</reference>
<feature type="region of interest" description="Disordered" evidence="1">
    <location>
        <begin position="192"/>
        <end position="220"/>
    </location>
</feature>
<name>A0A920BP42_9ACTN</name>
<protein>
    <submittedName>
        <fullName evidence="2">Uncharacterized protein</fullName>
    </submittedName>
</protein>
<comment type="caution">
    <text evidence="2">The sequence shown here is derived from an EMBL/GenBank/DDBJ whole genome shotgun (WGS) entry which is preliminary data.</text>
</comment>
<evidence type="ECO:0000313" key="2">
    <source>
        <dbReference type="EMBL" id="GIM96477.1"/>
    </source>
</evidence>
<organism evidence="2 3">
    <name type="scientific">Paractinoplanes toevensis</name>
    <dbReference type="NCBI Taxonomy" id="571911"/>
    <lineage>
        <taxon>Bacteria</taxon>
        <taxon>Bacillati</taxon>
        <taxon>Actinomycetota</taxon>
        <taxon>Actinomycetes</taxon>
        <taxon>Micromonosporales</taxon>
        <taxon>Micromonosporaceae</taxon>
        <taxon>Paractinoplanes</taxon>
    </lineage>
</organism>